<dbReference type="EMBL" id="BROD01000001">
    <property type="protein sequence ID" value="GKX66049.1"/>
    <property type="molecule type" value="Genomic_DNA"/>
</dbReference>
<organism evidence="1 2">
    <name type="scientific">Inconstantimicrobium mannanitabidum</name>
    <dbReference type="NCBI Taxonomy" id="1604901"/>
    <lineage>
        <taxon>Bacteria</taxon>
        <taxon>Bacillati</taxon>
        <taxon>Bacillota</taxon>
        <taxon>Clostridia</taxon>
        <taxon>Eubacteriales</taxon>
        <taxon>Clostridiaceae</taxon>
        <taxon>Inconstantimicrobium</taxon>
    </lineage>
</organism>
<keyword evidence="2" id="KW-1185">Reference proteome</keyword>
<sequence>MDTNKVLIVATYAGQIILESGGETYRVEETIIRICKNYGLKDADSFVTPTGIMCSALKENSESISIVKRVKNRTVNLERIDLVNDLSRSVELQNMPIDTLKEELDKIANSSMYPAYIDVLFSALAASGFSYMFGGNLKDFFCAFFIGIVIKAFVHMANNLAINAFFINSIGGAIGAFFALLCTHEGLGTHLDTIIIGAIMLLVPGLSITNAIRDTISGDLVSGLARAADAFLVALSIAVGTGSVLSLWLYFWGGKVL</sequence>
<evidence type="ECO:0000313" key="1">
    <source>
        <dbReference type="EMBL" id="GKX66049.1"/>
    </source>
</evidence>
<reference evidence="1" key="1">
    <citation type="journal article" date="2025" name="Int. J. Syst. Evol. Microbiol.">
        <title>Inconstantimicrobium mannanitabidum sp. nov., a novel member of the family Clostridiaceae isolated from anoxic soil under the treatment of reductive soil disinfestation.</title>
        <authorList>
            <person name="Ueki A."/>
            <person name="Tonouchi A."/>
            <person name="Honma S."/>
            <person name="Kaku N."/>
            <person name="Ueki K."/>
        </authorList>
    </citation>
    <scope>NUCLEOTIDE SEQUENCE</scope>
    <source>
        <strain evidence="1">TW13</strain>
    </source>
</reference>
<name>A0ACB5RAJ2_9CLOT</name>
<gene>
    <name evidence="1" type="ORF">rsdtw13_13070</name>
</gene>
<proteinExistence type="predicted"/>
<accession>A0ACB5RAJ2</accession>
<comment type="caution">
    <text evidence="1">The sequence shown here is derived from an EMBL/GenBank/DDBJ whole genome shotgun (WGS) entry which is preliminary data.</text>
</comment>
<evidence type="ECO:0000313" key="2">
    <source>
        <dbReference type="Proteomes" id="UP001058074"/>
    </source>
</evidence>
<protein>
    <submittedName>
        <fullName evidence="1">Membrane protein</fullName>
    </submittedName>
</protein>
<dbReference type="Proteomes" id="UP001058074">
    <property type="component" value="Unassembled WGS sequence"/>
</dbReference>